<dbReference type="RefSeq" id="WP_061834904.1">
    <property type="nucleotide sequence ID" value="NZ_LUKE01000001.1"/>
</dbReference>
<keyword evidence="3" id="KW-1185">Reference proteome</keyword>
<keyword evidence="1" id="KW-0732">Signal</keyword>
<evidence type="ECO:0000313" key="3">
    <source>
        <dbReference type="Proteomes" id="UP000075320"/>
    </source>
</evidence>
<evidence type="ECO:0000313" key="2">
    <source>
        <dbReference type="EMBL" id="KYG67330.1"/>
    </source>
</evidence>
<gene>
    <name evidence="2" type="ORF">AZI86_10060</name>
</gene>
<accession>A0A150WSB7</accession>
<dbReference type="EMBL" id="LUKE01000001">
    <property type="protein sequence ID" value="KYG67330.1"/>
    <property type="molecule type" value="Genomic_DNA"/>
</dbReference>
<feature type="chain" id="PRO_5007573560" evidence="1">
    <location>
        <begin position="25"/>
        <end position="277"/>
    </location>
</feature>
<proteinExistence type="predicted"/>
<organism evidence="2 3">
    <name type="scientific">Bdellovibrio bacteriovorus</name>
    <dbReference type="NCBI Taxonomy" id="959"/>
    <lineage>
        <taxon>Bacteria</taxon>
        <taxon>Pseudomonadati</taxon>
        <taxon>Bdellovibrionota</taxon>
        <taxon>Bdellovibrionia</taxon>
        <taxon>Bdellovibrionales</taxon>
        <taxon>Pseudobdellovibrionaceae</taxon>
        <taxon>Bdellovibrio</taxon>
    </lineage>
</organism>
<dbReference type="AlphaFoldDB" id="A0A150WSB7"/>
<evidence type="ECO:0000256" key="1">
    <source>
        <dbReference type="SAM" id="SignalP"/>
    </source>
</evidence>
<protein>
    <submittedName>
        <fullName evidence="2">Uncharacterized protein</fullName>
    </submittedName>
</protein>
<feature type="signal peptide" evidence="1">
    <location>
        <begin position="1"/>
        <end position="24"/>
    </location>
</feature>
<dbReference type="Proteomes" id="UP000075320">
    <property type="component" value="Unassembled WGS sequence"/>
</dbReference>
<reference evidence="2 3" key="1">
    <citation type="submission" date="2016-03" db="EMBL/GenBank/DDBJ databases">
        <authorList>
            <person name="Ploux O."/>
        </authorList>
    </citation>
    <scope>NUCLEOTIDE SEQUENCE [LARGE SCALE GENOMIC DNA]</scope>
    <source>
        <strain evidence="2 3">R0</strain>
    </source>
</reference>
<sequence length="277" mass="31156">MRLGLNSYLLVVAAFLLQVPAAQASLNCSKIFDPNWKTLSIHEFADQYPEALQNLKLRASEKELLSSKVVPAIANIQTNSRRISWLSKPEVVINKKDVLLVMPAENKNPADLKAWMIDPETQSWINPTTVNGKILLADGTRLVTYKTDELAPGATYAWSASAIRYSNIKFKERKGSLDVKKFIQENLKTFNELVDATEYISSENVGQLGLYIAKSQLGREVLILATPSGLRQAHEGIFIFDLKTKTFEFANDIKKFDKFFLPDIQMSLFVGGDPLWQ</sequence>
<name>A0A150WSB7_BDEBC</name>
<comment type="caution">
    <text evidence="2">The sequence shown here is derived from an EMBL/GenBank/DDBJ whole genome shotgun (WGS) entry which is preliminary data.</text>
</comment>